<dbReference type="Pfam" id="PF04782">
    <property type="entry name" value="DUF632"/>
    <property type="match status" value="1"/>
</dbReference>
<organism evidence="2 3">
    <name type="scientific">Carya illinoinensis</name>
    <name type="common">Pecan</name>
    <dbReference type="NCBI Taxonomy" id="32201"/>
    <lineage>
        <taxon>Eukaryota</taxon>
        <taxon>Viridiplantae</taxon>
        <taxon>Streptophyta</taxon>
        <taxon>Embryophyta</taxon>
        <taxon>Tracheophyta</taxon>
        <taxon>Spermatophyta</taxon>
        <taxon>Magnoliopsida</taxon>
        <taxon>eudicotyledons</taxon>
        <taxon>Gunneridae</taxon>
        <taxon>Pentapetalae</taxon>
        <taxon>rosids</taxon>
        <taxon>fabids</taxon>
        <taxon>Fagales</taxon>
        <taxon>Juglandaceae</taxon>
        <taxon>Carya</taxon>
    </lineage>
</organism>
<evidence type="ECO:0000313" key="2">
    <source>
        <dbReference type="EMBL" id="KAG6632153.1"/>
    </source>
</evidence>
<proteinExistence type="predicted"/>
<evidence type="ECO:0000259" key="1">
    <source>
        <dbReference type="Pfam" id="PF04782"/>
    </source>
</evidence>
<feature type="domain" description="DUF632" evidence="1">
    <location>
        <begin position="17"/>
        <end position="61"/>
    </location>
</feature>
<dbReference type="EMBL" id="CM031821">
    <property type="protein sequence ID" value="KAG6632153.1"/>
    <property type="molecule type" value="Genomic_DNA"/>
</dbReference>
<comment type="caution">
    <text evidence="2">The sequence shown here is derived from an EMBL/GenBank/DDBJ whole genome shotgun (WGS) entry which is preliminary data.</text>
</comment>
<protein>
    <recommendedName>
        <fullName evidence="1">DUF632 domain-containing protein</fullName>
    </recommendedName>
</protein>
<reference evidence="2" key="1">
    <citation type="submission" date="2020-12" db="EMBL/GenBank/DDBJ databases">
        <title>WGS assembly of Carya illinoinensis cv. Pawnee.</title>
        <authorList>
            <person name="Platts A."/>
            <person name="Shu S."/>
            <person name="Wright S."/>
            <person name="Barry K."/>
            <person name="Edger P."/>
            <person name="Pires J.C."/>
            <person name="Schmutz J."/>
        </authorList>
    </citation>
    <scope>NUCLEOTIDE SEQUENCE</scope>
    <source>
        <tissue evidence="2">Leaf</tissue>
    </source>
</reference>
<accession>A0A8T1NTD9</accession>
<name>A0A8T1NTD9_CARIL</name>
<dbReference type="InterPro" id="IPR006867">
    <property type="entry name" value="DUF632"/>
</dbReference>
<dbReference type="Proteomes" id="UP000811609">
    <property type="component" value="Chromosome 13"/>
</dbReference>
<keyword evidence="3" id="KW-1185">Reference proteome</keyword>
<sequence length="64" mass="7656">MPSKLYAKKYYYMSLTKPHRLVHSTVNLDTELWNWHVCFESWITSQRSFVHALIDWLATLVCPV</sequence>
<evidence type="ECO:0000313" key="3">
    <source>
        <dbReference type="Proteomes" id="UP000811609"/>
    </source>
</evidence>
<gene>
    <name evidence="2" type="ORF">CIPAW_13G139000</name>
</gene>
<dbReference type="AlphaFoldDB" id="A0A8T1NTD9"/>